<dbReference type="InterPro" id="IPR016187">
    <property type="entry name" value="CTDL_fold"/>
</dbReference>
<name>A0A1M5MYX5_9FLAO</name>
<dbReference type="Pfam" id="PF00059">
    <property type="entry name" value="Lectin_C"/>
    <property type="match status" value="1"/>
</dbReference>
<gene>
    <name evidence="2" type="ORF">SAMN05443633_1292</name>
</gene>
<dbReference type="SUPFAM" id="SSF56436">
    <property type="entry name" value="C-type lectin-like"/>
    <property type="match status" value="1"/>
</dbReference>
<sequence>MGLALIGSVVFSMSNAQIFVGVPNAEQEASAYYQVGKMNANKGVGMPTVSLNSLTDYNPIVQTPKPGLLVYNTRISETLEQGYYYWSAIGTPHWEKIGGVENKFTIIQNVDPNILGYSPTGIGANAPTTITVGSSTATKATCVKWELNAGGNGHVYCGYKMSDNSGKDFGTVFNALKSLNGYIVTITAAPEWDFVKTNILNNSTNALNTPAWIGYTSVKTPGNSERYRWITNETWRSNWGNNASVQSFFATNNPVAAANGQCNMIAGSSYNANREWYSGACNGTALSGANVSSIIVEFNQ</sequence>
<dbReference type="InterPro" id="IPR001304">
    <property type="entry name" value="C-type_lectin-like"/>
</dbReference>
<dbReference type="STRING" id="1416778.SAMN05443633_1292"/>
<dbReference type="InterPro" id="IPR016186">
    <property type="entry name" value="C-type_lectin-like/link_sf"/>
</dbReference>
<dbReference type="Gene3D" id="3.10.100.10">
    <property type="entry name" value="Mannose-Binding Protein A, subunit A"/>
    <property type="match status" value="1"/>
</dbReference>
<dbReference type="Proteomes" id="UP000184518">
    <property type="component" value="Unassembled WGS sequence"/>
</dbReference>
<reference evidence="3" key="1">
    <citation type="submission" date="2016-11" db="EMBL/GenBank/DDBJ databases">
        <authorList>
            <person name="Varghese N."/>
            <person name="Submissions S."/>
        </authorList>
    </citation>
    <scope>NUCLEOTIDE SEQUENCE [LARGE SCALE GENOMIC DNA]</scope>
    <source>
        <strain evidence="3">DSM 27619</strain>
    </source>
</reference>
<proteinExistence type="predicted"/>
<evidence type="ECO:0000313" key="3">
    <source>
        <dbReference type="Proteomes" id="UP000184518"/>
    </source>
</evidence>
<protein>
    <recommendedName>
        <fullName evidence="1">C-type lectin domain-containing protein</fullName>
    </recommendedName>
</protein>
<feature type="domain" description="C-type lectin" evidence="1">
    <location>
        <begin position="180"/>
        <end position="282"/>
    </location>
</feature>
<keyword evidence="3" id="KW-1185">Reference proteome</keyword>
<accession>A0A1M5MYX5</accession>
<evidence type="ECO:0000259" key="1">
    <source>
        <dbReference type="PROSITE" id="PS50041"/>
    </source>
</evidence>
<dbReference type="PROSITE" id="PS50041">
    <property type="entry name" value="C_TYPE_LECTIN_2"/>
    <property type="match status" value="1"/>
</dbReference>
<dbReference type="AlphaFoldDB" id="A0A1M5MYX5"/>
<dbReference type="CDD" id="cd00037">
    <property type="entry name" value="CLECT"/>
    <property type="match status" value="1"/>
</dbReference>
<dbReference type="EMBL" id="FQUT01000029">
    <property type="protein sequence ID" value="SHG82471.1"/>
    <property type="molecule type" value="Genomic_DNA"/>
</dbReference>
<evidence type="ECO:0000313" key="2">
    <source>
        <dbReference type="EMBL" id="SHG82471.1"/>
    </source>
</evidence>
<organism evidence="2 3">
    <name type="scientific">Chryseobacterium arachidis</name>
    <dbReference type="NCBI Taxonomy" id="1416778"/>
    <lineage>
        <taxon>Bacteria</taxon>
        <taxon>Pseudomonadati</taxon>
        <taxon>Bacteroidota</taxon>
        <taxon>Flavobacteriia</taxon>
        <taxon>Flavobacteriales</taxon>
        <taxon>Weeksellaceae</taxon>
        <taxon>Chryseobacterium group</taxon>
        <taxon>Chryseobacterium</taxon>
    </lineage>
</organism>